<sequence>MAADEDIVSFGEVYRTKRPAARQRDWDIAVRCMREIRAQRSNRIEKCSIIQGWHDSSNRPGQKNPDAWHVTVKLIQFNGHAVSFDIHFYKNGKNSLKPEVLKSDPSVVVAFGSENQHLFIGRHRTSEHGLGGSGWQAVWRTLDRATSATIADGGQYVLTYKDENKVSHLAYNLGGEYDRLRTWLRGGTQATSSTKVCLGPSGTYWAHSTSRGPFFRLFKDLMDVMNNSQGAHHVALGAGGSYFVIWNDYRMSWNLKGYYQELQAVLASWNANMDEQLARGHIITHPSYYLSPHPTATMLRTFSRLPKTTSRLSALRISTRGMADSNSTDAAKQVHETAEKAGSMKETDPKNPSVISSAGAIGKQFNPDGAIGQIGEKIGGPFSKDGAIGSQFDASKGGIAGTVEKAVDGPSNPAKK</sequence>
<keyword evidence="3" id="KW-1185">Reference proteome</keyword>
<feature type="region of interest" description="Disordered" evidence="1">
    <location>
        <begin position="323"/>
        <end position="352"/>
    </location>
</feature>
<evidence type="ECO:0000313" key="3">
    <source>
        <dbReference type="Proteomes" id="UP000308768"/>
    </source>
</evidence>
<gene>
    <name evidence="2" type="ORF">B0A49_07877</name>
</gene>
<dbReference type="EMBL" id="NAJN01000880">
    <property type="protein sequence ID" value="TKA67751.1"/>
    <property type="molecule type" value="Genomic_DNA"/>
</dbReference>
<comment type="caution">
    <text evidence="2">The sequence shown here is derived from an EMBL/GenBank/DDBJ whole genome shotgun (WGS) entry which is preliminary data.</text>
</comment>
<name>A0A4U0WWM1_9PEZI</name>
<protein>
    <submittedName>
        <fullName evidence="2">Uncharacterized protein</fullName>
    </submittedName>
</protein>
<feature type="compositionally biased region" description="Basic and acidic residues" evidence="1">
    <location>
        <begin position="332"/>
        <end position="349"/>
    </location>
</feature>
<evidence type="ECO:0000313" key="2">
    <source>
        <dbReference type="EMBL" id="TKA67751.1"/>
    </source>
</evidence>
<proteinExistence type="predicted"/>
<evidence type="ECO:0000256" key="1">
    <source>
        <dbReference type="SAM" id="MobiDB-lite"/>
    </source>
</evidence>
<dbReference type="OrthoDB" id="5278621at2759"/>
<organism evidence="2 3">
    <name type="scientific">Cryomyces minteri</name>
    <dbReference type="NCBI Taxonomy" id="331657"/>
    <lineage>
        <taxon>Eukaryota</taxon>
        <taxon>Fungi</taxon>
        <taxon>Dikarya</taxon>
        <taxon>Ascomycota</taxon>
        <taxon>Pezizomycotina</taxon>
        <taxon>Dothideomycetes</taxon>
        <taxon>Dothideomycetes incertae sedis</taxon>
        <taxon>Cryomyces</taxon>
    </lineage>
</organism>
<dbReference type="AlphaFoldDB" id="A0A4U0WWM1"/>
<accession>A0A4U0WWM1</accession>
<dbReference type="Proteomes" id="UP000308768">
    <property type="component" value="Unassembled WGS sequence"/>
</dbReference>
<feature type="region of interest" description="Disordered" evidence="1">
    <location>
        <begin position="385"/>
        <end position="416"/>
    </location>
</feature>
<reference evidence="2 3" key="1">
    <citation type="submission" date="2017-03" db="EMBL/GenBank/DDBJ databases">
        <title>Genomes of endolithic fungi from Antarctica.</title>
        <authorList>
            <person name="Coleine C."/>
            <person name="Masonjones S."/>
            <person name="Stajich J.E."/>
        </authorList>
    </citation>
    <scope>NUCLEOTIDE SEQUENCE [LARGE SCALE GENOMIC DNA]</scope>
    <source>
        <strain evidence="2 3">CCFEE 5187</strain>
    </source>
</reference>